<feature type="compositionally biased region" description="Low complexity" evidence="2">
    <location>
        <begin position="241"/>
        <end position="253"/>
    </location>
</feature>
<feature type="region of interest" description="Disordered" evidence="2">
    <location>
        <begin position="888"/>
        <end position="921"/>
    </location>
</feature>
<feature type="compositionally biased region" description="Polar residues" evidence="2">
    <location>
        <begin position="1910"/>
        <end position="1919"/>
    </location>
</feature>
<feature type="compositionally biased region" description="Acidic residues" evidence="2">
    <location>
        <begin position="2081"/>
        <end position="2094"/>
    </location>
</feature>
<feature type="region of interest" description="Disordered" evidence="2">
    <location>
        <begin position="1811"/>
        <end position="1937"/>
    </location>
</feature>
<dbReference type="Pfam" id="PF21072">
    <property type="entry name" value="EFR3"/>
    <property type="match status" value="1"/>
</dbReference>
<feature type="region of interest" description="Disordered" evidence="2">
    <location>
        <begin position="781"/>
        <end position="809"/>
    </location>
</feature>
<feature type="compositionally biased region" description="Acidic residues" evidence="2">
    <location>
        <begin position="422"/>
        <end position="432"/>
    </location>
</feature>
<dbReference type="InterPro" id="IPR039786">
    <property type="entry name" value="EFR3"/>
</dbReference>
<keyword evidence="3" id="KW-1133">Transmembrane helix</keyword>
<comment type="caution">
    <text evidence="4">The sequence shown here is derived from an EMBL/GenBank/DDBJ whole genome shotgun (WGS) entry which is preliminary data.</text>
</comment>
<evidence type="ECO:0000256" key="3">
    <source>
        <dbReference type="SAM" id="Phobius"/>
    </source>
</evidence>
<feature type="compositionally biased region" description="Acidic residues" evidence="2">
    <location>
        <begin position="264"/>
        <end position="273"/>
    </location>
</feature>
<keyword evidence="3" id="KW-0472">Membrane</keyword>
<feature type="compositionally biased region" description="Low complexity" evidence="2">
    <location>
        <begin position="1760"/>
        <end position="1773"/>
    </location>
</feature>
<dbReference type="GO" id="GO:0072659">
    <property type="term" value="P:protein localization to plasma membrane"/>
    <property type="evidence" value="ECO:0007669"/>
    <property type="project" value="InterPro"/>
</dbReference>
<sequence>MEAVTWSEISYRDPPLPKLRTAQNDIHRRDSLSSSVTGDSGYISDTDFSLSPLDMVSPHQVPWTSSDFSYDSSALFNVKEASARTKRLATSAIDPVAKKHKFTTQGSFSTPRIEVTSNPAFLEDRLHPVQEVCSPGPHTLKGVSHDGINSWATDTLHPRDCSKERNLSTVSLDSTGSCDMYSNTDDNSDDEHGSIAVPHHLSKATLKTIDLIMRKIEVNLNHATYVQCAGSHAARTQGKPNSSRGSRSSQASNGKRKGRSDESLPPDDPDEDDANKRRRVSVTTTTEDSETGPRFACPFFKHDPNRYRHRRTCGGPGWPTVHRMKEHLYRSHAQPIFCPRCYVMFDSDADFSAHIRGDPCPTSDPQPIEGIDRKTFESLKKRCSNMRLEEDKWRDSYQLLFPDVAPADIPSPYYVDERDADNQPDYDSDSPTEESRRFRRELLERVRTELFATAEREPGPVEQRLLRQVANIIRRCETELLESFYAPSDHQLSSSSSRRGSAPNIAPVDTPPRSRQPAPPEHPVMHPGRPPPDDSIDLPDTLPFRIPVGQRPELTAWDLLPLTKSDVPKHIKSFEEKDTVNRYRDYIIVDVGSARATVKLPKEDSKHGRQMAHLQWLRRFHFILSSTPEHNAQQLDKAYQFIELGCPVEFSIRVRQISERKFQEMELYEHDIFDYVYRHFPHLRPDFIFKSMPLGTTYKIQPLSDGRHVQFVLGPETIPLDPFPHLDLTERLLTVQRAAEQRVGESNAGTYKRVKVGDKAKAGKRGGGDAPEEMLQKLATSMSQMPATTRTRASGGQGKKSKKEHAIPPEIVEANRQRQKEAIDRARHESSQERLGVYSAWVHKPETTATPTSPPSALHPGPFIIIIIILIFLIFLICSPTQVHHTSPRSRIFESRPPPLHPIPSRARSRLPSPPPVDEPTHTLARIHVYVHTTRTHTCPDAHAHAHAHAHERRAPGVPAKASGAGAQVLSQVQQKQCRRQGQLVGAVLSAVLCEHPSEQAAEGGRLSRQAHHRRRLESPHGILKALIEKCPRDLPLYAGQVLHSLRTILLSNDIAMVEGSVPTFEALCHHQDPASLAADQDYIRQYEEIVTLYAQFASKEGLKAQKTPVSWPVAIRFRKAGLQALKAVASSESLGSETGRQLAAIIPVILMNVFSDTGDYLRRLEKRENDKEEHEKIDERRRRQSISTVRTDEEEADPVAASGTTEEADQLAEEETSMIALEALRHIFLGVNRGHLRLATSAVLKFVGAHVKPKESLADNGVGNWATTLMAMICSWTPVQDRYAILVGAVETLVRSPILEDDLERQLVLATVINYLLGSTINFIGLSVMDVLVGLISHTLLLLQLGGPGTSVMPHPQQSTSVLSEKDVASPKDSGTVGGVVMEVVKEPSPFRIQLLNTVKQCMASLAVHVYYTDQISDMVAAILSRLKPPPTQSATSTAEAIEDPAGTVKSVADSANLKERSPYVDGFFSFETARLTALETVKSIIKTANTRRPDGSTASVPRGSVGARAWEGTQWLLRDPSGQVRKSYVDAVVTWLTLEKTREDLIYVDEYYRVKEKENDKGALARRAVSNASQRDKSPRRVKNTFLALLHLAAYENALQYVDSESDLLLLHLLLTTLVNKLGVNAVRTGLPMIMRLQEDISTIENPGAKVRLGSLVHGYLWALSIGLDFETSTVGRMIHSEISRRNEKGLWVQNVRVPPMPLERIETPHSDPVKLPADLVQTEALKPFDNRDALVDKIADGYSNSLQSPPSSPPASPGRSAAATASPGRSMSIAMTAPSTLQPPLQLSYKVKDDLLTDWSREVCLASNTKDPSSASVTGSRTAASAQQKSNFLGVNIPNGNLDSAANSPVPSPRRAHSRPPSMAYGLVGRVASPHRHHSPTRTPGSTSSARSTVRVDDLKRVLSGTAPRTSYSTRAPSHRHHTPSVDSSASDSMVSVHSLSDASFITTADHATSGIGAPGSPPSPQSNAVSARARAYSREKVPPVPPIPNELRENSISPAAEPNNNVGVNANAGANAGAEVRKSRSVKKGVGRDRSASRGASSVNGYVDGRGRDRGRVSARQEKKGGKDFMGFLESIDVGDGEDEGEGEEGDLGRGLGSAPY</sequence>
<reference evidence="4 5" key="1">
    <citation type="submission" date="2021-02" db="EMBL/GenBank/DDBJ databases">
        <title>Genome assembly of Pseudopithomyces chartarum.</title>
        <authorList>
            <person name="Jauregui R."/>
            <person name="Singh J."/>
            <person name="Voisey C."/>
        </authorList>
    </citation>
    <scope>NUCLEOTIDE SEQUENCE [LARGE SCALE GENOMIC DNA]</scope>
    <source>
        <strain evidence="4 5">AGR01</strain>
    </source>
</reference>
<keyword evidence="3" id="KW-0812">Transmembrane</keyword>
<dbReference type="EMBL" id="WVTA01000001">
    <property type="protein sequence ID" value="KAK3217220.1"/>
    <property type="molecule type" value="Genomic_DNA"/>
</dbReference>
<evidence type="ECO:0000313" key="4">
    <source>
        <dbReference type="EMBL" id="KAK3217220.1"/>
    </source>
</evidence>
<feature type="region of interest" description="Disordered" evidence="2">
    <location>
        <begin position="487"/>
        <end position="542"/>
    </location>
</feature>
<feature type="compositionally biased region" description="Low complexity" evidence="2">
    <location>
        <begin position="2041"/>
        <end position="2051"/>
    </location>
</feature>
<feature type="compositionally biased region" description="Low complexity" evidence="2">
    <location>
        <begin position="2002"/>
        <end position="2022"/>
    </location>
</feature>
<feature type="compositionally biased region" description="Basic and acidic residues" evidence="2">
    <location>
        <begin position="1166"/>
        <end position="1182"/>
    </location>
</feature>
<feature type="compositionally biased region" description="Polar residues" evidence="2">
    <location>
        <begin position="781"/>
        <end position="794"/>
    </location>
</feature>
<feature type="region of interest" description="Disordered" evidence="2">
    <location>
        <begin position="231"/>
        <end position="295"/>
    </location>
</feature>
<feature type="compositionally biased region" description="Polar residues" evidence="2">
    <location>
        <begin position="1884"/>
        <end position="1895"/>
    </location>
</feature>
<comment type="similarity">
    <text evidence="1">Belongs to the EFR3 family.</text>
</comment>
<protein>
    <submittedName>
        <fullName evidence="4">Uncharacterized protein</fullName>
    </submittedName>
</protein>
<feature type="transmembrane region" description="Helical" evidence="3">
    <location>
        <begin position="1324"/>
        <end position="1344"/>
    </location>
</feature>
<gene>
    <name evidence="4" type="ORF">GRF29_1g2349154</name>
</gene>
<dbReference type="InterPro" id="IPR049150">
    <property type="entry name" value="EFR3_HEAT-like_rpt"/>
</dbReference>
<dbReference type="PANTHER" id="PTHR47766:SF1">
    <property type="entry name" value="PROTEIN EFR3"/>
    <property type="match status" value="1"/>
</dbReference>
<proteinExistence type="inferred from homology"/>
<dbReference type="GO" id="GO:0005886">
    <property type="term" value="C:plasma membrane"/>
    <property type="evidence" value="ECO:0007669"/>
    <property type="project" value="TreeGrafter"/>
</dbReference>
<feature type="transmembrane region" description="Helical" evidence="3">
    <location>
        <begin position="863"/>
        <end position="883"/>
    </location>
</feature>
<keyword evidence="5" id="KW-1185">Reference proteome</keyword>
<feature type="compositionally biased region" description="Basic and acidic residues" evidence="2">
    <location>
        <begin position="2053"/>
        <end position="2071"/>
    </location>
</feature>
<dbReference type="Proteomes" id="UP001280581">
    <property type="component" value="Unassembled WGS sequence"/>
</dbReference>
<dbReference type="PANTHER" id="PTHR47766">
    <property type="entry name" value="PROTEIN EFR3"/>
    <property type="match status" value="1"/>
</dbReference>
<evidence type="ECO:0000256" key="2">
    <source>
        <dbReference type="SAM" id="MobiDB-lite"/>
    </source>
</evidence>
<feature type="region of interest" description="Disordered" evidence="2">
    <location>
        <begin position="1744"/>
        <end position="1773"/>
    </location>
</feature>
<feature type="compositionally biased region" description="Polar residues" evidence="2">
    <location>
        <begin position="1811"/>
        <end position="1850"/>
    </location>
</feature>
<feature type="region of interest" description="Disordered" evidence="2">
    <location>
        <begin position="1166"/>
        <end position="1207"/>
    </location>
</feature>
<organism evidence="4 5">
    <name type="scientific">Pseudopithomyces chartarum</name>
    <dbReference type="NCBI Taxonomy" id="1892770"/>
    <lineage>
        <taxon>Eukaryota</taxon>
        <taxon>Fungi</taxon>
        <taxon>Dikarya</taxon>
        <taxon>Ascomycota</taxon>
        <taxon>Pezizomycotina</taxon>
        <taxon>Dothideomycetes</taxon>
        <taxon>Pleosporomycetidae</taxon>
        <taxon>Pleosporales</taxon>
        <taxon>Massarineae</taxon>
        <taxon>Didymosphaeriaceae</taxon>
        <taxon>Pseudopithomyces</taxon>
    </lineage>
</organism>
<evidence type="ECO:0000256" key="1">
    <source>
        <dbReference type="ARBA" id="ARBA00010216"/>
    </source>
</evidence>
<evidence type="ECO:0000313" key="5">
    <source>
        <dbReference type="Proteomes" id="UP001280581"/>
    </source>
</evidence>
<name>A0AAN6RL35_9PLEO</name>
<feature type="region of interest" description="Disordered" evidence="2">
    <location>
        <begin position="411"/>
        <end position="436"/>
    </location>
</feature>
<accession>A0AAN6RL35</accession>
<feature type="region of interest" description="Disordered" evidence="2">
    <location>
        <begin position="1954"/>
        <end position="2105"/>
    </location>
</feature>
<feature type="compositionally biased region" description="Low complexity" evidence="2">
    <location>
        <begin position="1928"/>
        <end position="1937"/>
    </location>
</feature>